<name>A0A8C1LGI0_CYPCA</name>
<keyword evidence="8 11" id="KW-1015">Disulfide bond</keyword>
<evidence type="ECO:0000256" key="4">
    <source>
        <dbReference type="ARBA" id="ARBA00022729"/>
    </source>
</evidence>
<evidence type="ECO:0000256" key="10">
    <source>
        <dbReference type="ARBA" id="ARBA00023180"/>
    </source>
</evidence>
<dbReference type="Pfam" id="PF00040">
    <property type="entry name" value="fn2"/>
    <property type="match status" value="1"/>
</dbReference>
<dbReference type="InterPro" id="IPR036943">
    <property type="entry name" value="FN_type2_sf"/>
</dbReference>
<dbReference type="PROSITE" id="PS00615">
    <property type="entry name" value="C_TYPE_LECTIN_1"/>
    <property type="match status" value="4"/>
</dbReference>
<keyword evidence="3 12" id="KW-0812">Transmembrane</keyword>
<keyword evidence="4" id="KW-0732">Signal</keyword>
<dbReference type="InterPro" id="IPR050111">
    <property type="entry name" value="C-type_lectin/snaclec_domain"/>
</dbReference>
<evidence type="ECO:0000256" key="9">
    <source>
        <dbReference type="ARBA" id="ARBA00023170"/>
    </source>
</evidence>
<dbReference type="PROSITE" id="PS50231">
    <property type="entry name" value="RICIN_B_LECTIN"/>
    <property type="match status" value="1"/>
</dbReference>
<feature type="disulfide bond" evidence="11">
    <location>
        <begin position="163"/>
        <end position="189"/>
    </location>
</feature>
<keyword evidence="16" id="KW-1185">Reference proteome</keyword>
<reference evidence="15" key="1">
    <citation type="submission" date="2025-08" db="UniProtKB">
        <authorList>
            <consortium name="Ensembl"/>
        </authorList>
    </citation>
    <scope>IDENTIFICATION</scope>
</reference>
<dbReference type="InterPro" id="IPR016186">
    <property type="entry name" value="C-type_lectin-like/link_sf"/>
</dbReference>
<dbReference type="PROSITE" id="PS51092">
    <property type="entry name" value="FN2_2"/>
    <property type="match status" value="1"/>
</dbReference>
<feature type="domain" description="Fibronectin type-II" evidence="14">
    <location>
        <begin position="158"/>
        <end position="206"/>
    </location>
</feature>
<dbReference type="Pfam" id="PF24562">
    <property type="entry name" value="CysR_MRC2_N"/>
    <property type="match status" value="1"/>
</dbReference>
<evidence type="ECO:0000256" key="12">
    <source>
        <dbReference type="SAM" id="Phobius"/>
    </source>
</evidence>
<dbReference type="SMART" id="SM00458">
    <property type="entry name" value="RICIN"/>
    <property type="match status" value="1"/>
</dbReference>
<feature type="domain" description="C-type lectin" evidence="13">
    <location>
        <begin position="920"/>
        <end position="1037"/>
    </location>
</feature>
<dbReference type="PROSITE" id="PS00023">
    <property type="entry name" value="FN2_1"/>
    <property type="match status" value="1"/>
</dbReference>
<feature type="transmembrane region" description="Helical" evidence="12">
    <location>
        <begin position="1318"/>
        <end position="1340"/>
    </location>
</feature>
<dbReference type="Pfam" id="PF00059">
    <property type="entry name" value="Lectin_C"/>
    <property type="match status" value="8"/>
</dbReference>
<dbReference type="CDD" id="cd00037">
    <property type="entry name" value="CLECT"/>
    <property type="match status" value="7"/>
</dbReference>
<keyword evidence="7 12" id="KW-0472">Membrane</keyword>
<dbReference type="Proteomes" id="UP000694427">
    <property type="component" value="Unplaced"/>
</dbReference>
<dbReference type="InterPro" id="IPR001304">
    <property type="entry name" value="C-type_lectin-like"/>
</dbReference>
<keyword evidence="2" id="KW-0254">Endocytosis</keyword>
<dbReference type="FunFam" id="2.10.10.10:FF:000001">
    <property type="entry name" value="Fibronectin 1a isoform 1"/>
    <property type="match status" value="1"/>
</dbReference>
<feature type="domain" description="C-type lectin" evidence="13">
    <location>
        <begin position="633"/>
        <end position="746"/>
    </location>
</feature>
<dbReference type="FunFam" id="3.10.100.10:FF:000025">
    <property type="entry name" value="Mannose receptor C-type 1"/>
    <property type="match status" value="1"/>
</dbReference>
<dbReference type="Gene3D" id="3.10.100.10">
    <property type="entry name" value="Mannose-Binding Protein A, subunit A"/>
    <property type="match status" value="8"/>
</dbReference>
<dbReference type="InterPro" id="IPR016187">
    <property type="entry name" value="CTDL_fold"/>
</dbReference>
<dbReference type="CDD" id="cd00062">
    <property type="entry name" value="FN2"/>
    <property type="match status" value="1"/>
</dbReference>
<evidence type="ECO:0000313" key="16">
    <source>
        <dbReference type="Proteomes" id="UP000694427"/>
    </source>
</evidence>
<evidence type="ECO:0000256" key="7">
    <source>
        <dbReference type="ARBA" id="ARBA00023136"/>
    </source>
</evidence>
<evidence type="ECO:0000256" key="5">
    <source>
        <dbReference type="ARBA" id="ARBA00022737"/>
    </source>
</evidence>
<reference evidence="15" key="2">
    <citation type="submission" date="2025-09" db="UniProtKB">
        <authorList>
            <consortium name="Ensembl"/>
        </authorList>
    </citation>
    <scope>IDENTIFICATION</scope>
</reference>
<evidence type="ECO:0000256" key="2">
    <source>
        <dbReference type="ARBA" id="ARBA00022583"/>
    </source>
</evidence>
<protein>
    <submittedName>
        <fullName evidence="15">Mannose receptor, C type 1a</fullName>
    </submittedName>
</protein>
<dbReference type="PROSITE" id="PS50041">
    <property type="entry name" value="C_TYPE_LECTIN_2"/>
    <property type="match status" value="8"/>
</dbReference>
<dbReference type="FunFam" id="2.80.10.50:FF:000032">
    <property type="entry name" value="macrophage mannose receptor 1"/>
    <property type="match status" value="1"/>
</dbReference>
<organism evidence="15 16">
    <name type="scientific">Cyprinus carpio</name>
    <name type="common">Common carp</name>
    <dbReference type="NCBI Taxonomy" id="7962"/>
    <lineage>
        <taxon>Eukaryota</taxon>
        <taxon>Metazoa</taxon>
        <taxon>Chordata</taxon>
        <taxon>Craniata</taxon>
        <taxon>Vertebrata</taxon>
        <taxon>Euteleostomi</taxon>
        <taxon>Actinopterygii</taxon>
        <taxon>Neopterygii</taxon>
        <taxon>Teleostei</taxon>
        <taxon>Ostariophysi</taxon>
        <taxon>Cypriniformes</taxon>
        <taxon>Cyprinidae</taxon>
        <taxon>Cyprininae</taxon>
        <taxon>Cyprinus</taxon>
    </lineage>
</organism>
<dbReference type="Gene3D" id="2.80.10.50">
    <property type="match status" value="1"/>
</dbReference>
<dbReference type="Gene3D" id="2.10.10.10">
    <property type="entry name" value="Fibronectin, type II, collagen-binding"/>
    <property type="match status" value="1"/>
</dbReference>
<feature type="disulfide bond" evidence="11">
    <location>
        <begin position="177"/>
        <end position="204"/>
    </location>
</feature>
<dbReference type="SMART" id="SM00059">
    <property type="entry name" value="FN2"/>
    <property type="match status" value="1"/>
</dbReference>
<evidence type="ECO:0000259" key="13">
    <source>
        <dbReference type="PROSITE" id="PS50041"/>
    </source>
</evidence>
<comment type="subcellular location">
    <subcellularLocation>
        <location evidence="1">Membrane</location>
        <topology evidence="1">Single-pass membrane protein</topology>
    </subcellularLocation>
</comment>
<evidence type="ECO:0000256" key="1">
    <source>
        <dbReference type="ARBA" id="ARBA00004167"/>
    </source>
</evidence>
<accession>A0A8C1LGI0</accession>
<keyword evidence="10" id="KW-0325">Glycoprotein</keyword>
<keyword evidence="5" id="KW-0677">Repeat</keyword>
<feature type="domain" description="C-type lectin" evidence="13">
    <location>
        <begin position="511"/>
        <end position="605"/>
    </location>
</feature>
<evidence type="ECO:0000256" key="3">
    <source>
        <dbReference type="ARBA" id="ARBA00022692"/>
    </source>
</evidence>
<feature type="domain" description="C-type lectin" evidence="13">
    <location>
        <begin position="1059"/>
        <end position="1170"/>
    </location>
</feature>
<evidence type="ECO:0000256" key="6">
    <source>
        <dbReference type="ARBA" id="ARBA00022989"/>
    </source>
</evidence>
<keyword evidence="6 12" id="KW-1133">Transmembrane helix</keyword>
<keyword evidence="9" id="KW-0675">Receptor</keyword>
<dbReference type="FunFam" id="3.10.100.10:FF:000027">
    <property type="entry name" value="Mannose receptor, C type 1"/>
    <property type="match status" value="1"/>
</dbReference>
<feature type="domain" description="C-type lectin" evidence="13">
    <location>
        <begin position="215"/>
        <end position="333"/>
    </location>
</feature>
<feature type="domain" description="C-type lectin" evidence="13">
    <location>
        <begin position="359"/>
        <end position="476"/>
    </location>
</feature>
<dbReference type="Ensembl" id="ENSCCRT00010066718.1">
    <property type="protein sequence ID" value="ENSCCRP00010060835.1"/>
    <property type="gene ID" value="ENSCCRG00010024233.1"/>
</dbReference>
<proteinExistence type="predicted"/>
<dbReference type="GO" id="GO:0016020">
    <property type="term" value="C:membrane"/>
    <property type="evidence" value="ECO:0007669"/>
    <property type="project" value="UniProtKB-SubCell"/>
</dbReference>
<feature type="domain" description="C-type lectin" evidence="13">
    <location>
        <begin position="772"/>
        <end position="893"/>
    </location>
</feature>
<dbReference type="InterPro" id="IPR035992">
    <property type="entry name" value="Ricin_B-like_lectins"/>
</dbReference>
<dbReference type="SUPFAM" id="SSF56436">
    <property type="entry name" value="C-type lectin-like"/>
    <property type="match status" value="8"/>
</dbReference>
<dbReference type="SUPFAM" id="SSF50370">
    <property type="entry name" value="Ricin B-like lectins"/>
    <property type="match status" value="1"/>
</dbReference>
<dbReference type="CDD" id="cd23407">
    <property type="entry name" value="beta-trefoil_Ricin_MRC1"/>
    <property type="match status" value="1"/>
</dbReference>
<dbReference type="FunFam" id="3.10.100.10:FF:000031">
    <property type="entry name" value="macrophage mannose receptor 1"/>
    <property type="match status" value="1"/>
</dbReference>
<sequence>LEVYYFLVRVCLWNMYGISFLIYNEDHNKCVNAVSASVVQTAPCDVSSEAQHFRWISSSRIISLSFKLCLGAQNIKDWVKILLLPCNELSPLQTWECKNETLLGLKGQPLHLNYGNRNEPNMMLYKGTGVWSRWQIYGTKEDLCSHGYQALYTIGGNAFGKPCQFPFKFDDKWYAECIVEGRADGLLWCSTETDYNAERKWGFCPTKSKTTHDPVTGVLYQRNMQSALTWHQARTSCQQQDADLLSISELHEQTYISGRLKLLTFTKKNILHALILDFESGWQWSNGNPFRYLNWAPGHPSLEPGLNCAALNAGKASKWESIACSKKLGYICRKGNSTDNTPPPGKDQPNFCPAAWVPYAGHCYYLQRTKMMWSDALAACHREGADLASINNIEEHSFIISQSGYLPTDELWIGLNDQRIQNLFEWSDRTHVTFTKWLAGEPSHIINRMEDCVLIKGKEGRWADHMCEMERGYICKKKSSSKPIGTPEIVSPGCLAVSILYIILHVLIFNKQNETQNKILYFINQSNAFLISLVGLRPEKYFWIGLTNTDRLERFQWSNGDKVRFTHFNVGMPERHRGCVGMLTGTSAGLWDVLDCNSKQKYICKKMAEGVTTTQVPPTTQPLSCPAEWTKKDPGNCVQVYQRQNDEKKTWFEARDFCQAIGGDLASFHSQQEINKYTTGNPAWIGFSMLNSNSGFVWTDGTPVSNWGFGEPNNYNNQEHCAENGLGYGRKWNDRDCESYNNWICQIPIDNFKLCSFNLTVEYKTSDGWIQYNGSQYFINDDLLPMEDARSFCKKNNADLVVISGQTERKFLWKQVFIYLFIFKDKQNQYYIGMMVELDKSFSWVDGSPVVYTSWDQNEPNFANNDENCVTIYKNMGFWNDINCGVALPSICERSSDFVNVTVSPSTVQPGGCTPEWIMFRGKCYKLFNNKMTWHNARDHCILHGGNLVSILSQEEQAFLTTLMLGADDDVWIGFNDVNWEMRFLWTDGKGVTYINWAKGHPSLHPDGSSRMYGYIESEASVWKVEVCKDQRGFICKRKTDSQLAHPVTTALPQHFFKLANDSYKVQMEKMTWDEARRQCKADDADLASVLDSISQAYTILRVSKLKEPLWIGLNSNLTSGRYRWVDNWLLSYSKWATGEPKNNLACVYIDTDGDWKTTACSNKYYSLCKQSTDIAPTDPPQMPGNCPESKKHKTWIPFRGHCYAFMTSRSDNWAHATVECMRMGASLVSIEDPTESMFINRNIEIMQDGIKSFWIGMHRSHMGEWMWIDNLVVDYTNWKPQMPSDFGSCVETYFNVATNFYFCIPVTVVEEAPHGSAGIAVGVVLVIIAMAGLATFLFFKKIPRPVIGECTFDNRLYINSDLIRSPATIDTKGLVANIEQNEHA</sequence>
<evidence type="ECO:0000256" key="11">
    <source>
        <dbReference type="PROSITE-ProRule" id="PRU00479"/>
    </source>
</evidence>
<dbReference type="FunFam" id="3.10.100.10:FF:000030">
    <property type="entry name" value="Mannose receptor C-type 1"/>
    <property type="match status" value="1"/>
</dbReference>
<dbReference type="InterPro" id="IPR000562">
    <property type="entry name" value="FN_type2_dom"/>
</dbReference>
<dbReference type="GO" id="GO:0006897">
    <property type="term" value="P:endocytosis"/>
    <property type="evidence" value="ECO:0007669"/>
    <property type="project" value="UniProtKB-KW"/>
</dbReference>
<dbReference type="PANTHER" id="PTHR22803">
    <property type="entry name" value="MANNOSE, PHOSPHOLIPASE, LECTIN RECEPTOR RELATED"/>
    <property type="match status" value="1"/>
</dbReference>
<dbReference type="SMART" id="SM00034">
    <property type="entry name" value="CLECT"/>
    <property type="match status" value="8"/>
</dbReference>
<dbReference type="InterPro" id="IPR000772">
    <property type="entry name" value="Ricin_B_lectin"/>
</dbReference>
<dbReference type="FunFam" id="3.10.100.10:FF:000016">
    <property type="entry name" value="macrophage mannose receptor 1"/>
    <property type="match status" value="1"/>
</dbReference>
<evidence type="ECO:0000313" key="15">
    <source>
        <dbReference type="Ensembl" id="ENSCCRP00010060835.1"/>
    </source>
</evidence>
<evidence type="ECO:0000259" key="14">
    <source>
        <dbReference type="PROSITE" id="PS51092"/>
    </source>
</evidence>
<feature type="domain" description="C-type lectin" evidence="13">
    <location>
        <begin position="1199"/>
        <end position="1304"/>
    </location>
</feature>
<evidence type="ECO:0000256" key="8">
    <source>
        <dbReference type="ARBA" id="ARBA00023157"/>
    </source>
</evidence>
<dbReference type="PRINTS" id="PR00013">
    <property type="entry name" value="FNTYPEII"/>
</dbReference>
<dbReference type="InterPro" id="IPR018378">
    <property type="entry name" value="C-type_lectin_CS"/>
</dbReference>